<evidence type="ECO:0000256" key="1">
    <source>
        <dbReference type="ARBA" id="ARBA00004191"/>
    </source>
</evidence>
<keyword evidence="3" id="KW-0964">Secreted</keyword>
<evidence type="ECO:0000313" key="8">
    <source>
        <dbReference type="Proteomes" id="UP000024837"/>
    </source>
</evidence>
<keyword evidence="8" id="KW-1185">Reference proteome</keyword>
<dbReference type="PANTHER" id="PTHR31018:SF3">
    <property type="entry name" value="RECEPTOR PROTEIN-TYROSINE KINASE"/>
    <property type="match status" value="1"/>
</dbReference>
<evidence type="ECO:0000256" key="3">
    <source>
        <dbReference type="ARBA" id="ARBA00022525"/>
    </source>
</evidence>
<comment type="subcellular location">
    <subcellularLocation>
        <location evidence="1">Secreted</location>
        <location evidence="1">Cell wall</location>
    </subcellularLocation>
</comment>
<dbReference type="SUPFAM" id="SSF52058">
    <property type="entry name" value="L domain-like"/>
    <property type="match status" value="2"/>
</dbReference>
<dbReference type="Gene3D" id="3.80.20.20">
    <property type="entry name" value="Receptor L-domain"/>
    <property type="match status" value="1"/>
</dbReference>
<feature type="chain" id="PRO_5005716561" description="Receptor L-domain domain-containing protein" evidence="6">
    <location>
        <begin position="22"/>
        <end position="425"/>
    </location>
</feature>
<evidence type="ECO:0000313" key="7">
    <source>
        <dbReference type="EMBL" id="EWC44536.1"/>
    </source>
</evidence>
<keyword evidence="5" id="KW-0325">Glycoprotein</keyword>
<organism evidence="7 8">
    <name type="scientific">Drechslerella stenobrocha 248</name>
    <dbReference type="NCBI Taxonomy" id="1043628"/>
    <lineage>
        <taxon>Eukaryota</taxon>
        <taxon>Fungi</taxon>
        <taxon>Dikarya</taxon>
        <taxon>Ascomycota</taxon>
        <taxon>Pezizomycotina</taxon>
        <taxon>Orbiliomycetes</taxon>
        <taxon>Orbiliales</taxon>
        <taxon>Orbiliaceae</taxon>
        <taxon>Drechslerella</taxon>
    </lineage>
</organism>
<evidence type="ECO:0000256" key="5">
    <source>
        <dbReference type="ARBA" id="ARBA00023180"/>
    </source>
</evidence>
<evidence type="ECO:0000256" key="6">
    <source>
        <dbReference type="SAM" id="SignalP"/>
    </source>
</evidence>
<keyword evidence="2" id="KW-0134">Cell wall</keyword>
<dbReference type="InterPro" id="IPR036941">
    <property type="entry name" value="Rcpt_L-dom_sf"/>
</dbReference>
<name>W7HKL6_9PEZI</name>
<dbReference type="AlphaFoldDB" id="W7HKL6"/>
<keyword evidence="4 6" id="KW-0732">Signal</keyword>
<evidence type="ECO:0008006" key="9">
    <source>
        <dbReference type="Google" id="ProtNLM"/>
    </source>
</evidence>
<dbReference type="Proteomes" id="UP000024837">
    <property type="component" value="Unassembled WGS sequence"/>
</dbReference>
<evidence type="ECO:0000256" key="2">
    <source>
        <dbReference type="ARBA" id="ARBA00022512"/>
    </source>
</evidence>
<sequence length="425" mass="46575">MLSSPLAIAILALGTFHQTYAQSTSPLCSNSTVLIKSLSTLNAAQECTSVAGDIVIEYGSDLPSQIDFPKLRQVGGSFLSISFDEDIRAQQLSAPNLTVIVGDFYISRWDNLTTIDMPMLKKANRVRLNNLPALKSANFLSTISSIDNNYEIRNTSLTEITNSRLTTAVFVQIFDNPRLKKVELSALRNASYNVALKRNLPGLQVSLPELREVWYFDVNQIGSLALPRLETAIGHFIINSSSLERLEAPALKNVGTWFDPKIIITENKGLVIVNSPNLSNISLPSLESVQLDLYIRNNPALKQIDFPSLKDVTGNVVIEGSPKTVTIAHLERVGGVFSLGTDVAPFNCEPFSQLKNKGGIRKDYSCPTFKDPPVRKSGLAAKNTSQAEITEWLHWQHGSGADNLKPIPLATVFFSFGAALLLQAF</sequence>
<reference evidence="7 8" key="1">
    <citation type="submission" date="2013-05" db="EMBL/GenBank/DDBJ databases">
        <title>Drechslerella stenobrocha genome reveals carnivorous origination and mechanical trapping mechanism of predatory fungi.</title>
        <authorList>
            <person name="Liu X."/>
            <person name="Zhang W."/>
            <person name="Liu K."/>
        </authorList>
    </citation>
    <scope>NUCLEOTIDE SEQUENCE [LARGE SCALE GENOMIC DNA]</scope>
    <source>
        <strain evidence="7 8">248</strain>
    </source>
</reference>
<dbReference type="HOGENOM" id="CLU_642552_0_0_1"/>
<evidence type="ECO:0000256" key="4">
    <source>
        <dbReference type="ARBA" id="ARBA00022729"/>
    </source>
</evidence>
<dbReference type="PANTHER" id="PTHR31018">
    <property type="entry name" value="SPORULATION-SPECIFIC PROTEIN-RELATED"/>
    <property type="match status" value="1"/>
</dbReference>
<accession>W7HKL6</accession>
<protein>
    <recommendedName>
        <fullName evidence="9">Receptor L-domain domain-containing protein</fullName>
    </recommendedName>
</protein>
<dbReference type="InterPro" id="IPR051648">
    <property type="entry name" value="CWI-Assembly_Regulator"/>
</dbReference>
<dbReference type="EMBL" id="KI966440">
    <property type="protein sequence ID" value="EWC44536.1"/>
    <property type="molecule type" value="Genomic_DNA"/>
</dbReference>
<dbReference type="OrthoDB" id="536881at2759"/>
<feature type="signal peptide" evidence="6">
    <location>
        <begin position="1"/>
        <end position="21"/>
    </location>
</feature>
<proteinExistence type="predicted"/>
<gene>
    <name evidence="7" type="ORF">DRE_06708</name>
</gene>